<evidence type="ECO:0000313" key="2">
    <source>
        <dbReference type="EMBL" id="MBR0666472.1"/>
    </source>
</evidence>
<name>A0ABS5F1Q2_9PROT</name>
<dbReference type="EMBL" id="JAAGBB010000023">
    <property type="protein sequence ID" value="MBR0666472.1"/>
    <property type="molecule type" value="Genomic_DNA"/>
</dbReference>
<protein>
    <submittedName>
        <fullName evidence="2">Uncharacterized protein</fullName>
    </submittedName>
</protein>
<accession>A0ABS5F1Q2</accession>
<organism evidence="2 3">
    <name type="scientific">Plastoroseomonas hellenica</name>
    <dbReference type="NCBI Taxonomy" id="2687306"/>
    <lineage>
        <taxon>Bacteria</taxon>
        <taxon>Pseudomonadati</taxon>
        <taxon>Pseudomonadota</taxon>
        <taxon>Alphaproteobacteria</taxon>
        <taxon>Acetobacterales</taxon>
        <taxon>Acetobacteraceae</taxon>
        <taxon>Plastoroseomonas</taxon>
    </lineage>
</organism>
<keyword evidence="1" id="KW-0472">Membrane</keyword>
<gene>
    <name evidence="2" type="ORF">GXW71_19085</name>
</gene>
<feature type="transmembrane region" description="Helical" evidence="1">
    <location>
        <begin position="48"/>
        <end position="73"/>
    </location>
</feature>
<keyword evidence="1" id="KW-1133">Transmembrane helix</keyword>
<dbReference type="RefSeq" id="WP_211854143.1">
    <property type="nucleotide sequence ID" value="NZ_JAAGBB010000023.1"/>
</dbReference>
<reference evidence="3" key="1">
    <citation type="journal article" date="2021" name="Syst. Appl. Microbiol.">
        <title>Roseomonas hellenica sp. nov., isolated from roots of wild-growing Alkanna tinctoria.</title>
        <authorList>
            <person name="Rat A."/>
            <person name="Naranjo H.D."/>
            <person name="Lebbe L."/>
            <person name="Cnockaert M."/>
            <person name="Krigas N."/>
            <person name="Grigoriadou K."/>
            <person name="Maloupa E."/>
            <person name="Willems A."/>
        </authorList>
    </citation>
    <scope>NUCLEOTIDE SEQUENCE [LARGE SCALE GENOMIC DNA]</scope>
    <source>
        <strain evidence="3">LMG 31523</strain>
    </source>
</reference>
<dbReference type="Proteomes" id="UP001196870">
    <property type="component" value="Unassembled WGS sequence"/>
</dbReference>
<keyword evidence="3" id="KW-1185">Reference proteome</keyword>
<evidence type="ECO:0000313" key="3">
    <source>
        <dbReference type="Proteomes" id="UP001196870"/>
    </source>
</evidence>
<keyword evidence="1" id="KW-0812">Transmembrane</keyword>
<evidence type="ECO:0000256" key="1">
    <source>
        <dbReference type="SAM" id="Phobius"/>
    </source>
</evidence>
<sequence length="77" mass="8346">MMRGVLLAAGWVLMLLALGAAVWGVTFWTTALEIAPDRMQGHTIWISAEMYVIAAIGFAALGLLCLGLAEVLYRLPR</sequence>
<comment type="caution">
    <text evidence="2">The sequence shown here is derived from an EMBL/GenBank/DDBJ whole genome shotgun (WGS) entry which is preliminary data.</text>
</comment>
<proteinExistence type="predicted"/>